<evidence type="ECO:0000313" key="1">
    <source>
        <dbReference type="EMBL" id="KAH0573062.1"/>
    </source>
</evidence>
<dbReference type="GeneID" id="94299203"/>
<dbReference type="Proteomes" id="UP000018208">
    <property type="component" value="Unassembled WGS sequence"/>
</dbReference>
<evidence type="ECO:0000313" key="2">
    <source>
        <dbReference type="Proteomes" id="UP000018208"/>
    </source>
</evidence>
<proteinExistence type="predicted"/>
<keyword evidence="2" id="KW-1185">Reference proteome</keyword>
<sequence>MFFAALASARPADYLTPIQYATMRIGARSLPRLPDAAGLVLEGAATDATSLSDVRARAQRQVWAARQCYINMEERVYLQTLEGLRQRIPTICYPIHAGREKGTPAALKRGPGSECQPRWQYRRGKVFAPGRSSPQYHNGDIHVSAQLSVGSMHTLKRWMQITPSAASVESLRRGRYFASDSSITNFAAPFVPGQDSRATTLATQCAMPQRTSRSGPGSDVGHQLAIPARPQGRARHIQWFGPDANPAHSEHEIVPGGPEEVVLRDDCCAGTAGHEPTMLGNRSTWMPDIPSRGGGTRPWLLPEVEDTRFRPLAYIQQYSSEAERRQHDRCMPACQAVVGTRKAPWLRNRRLPVTPQAISAASLCCFTLPHHAANTRIDVKLVSGIWHYPACSSGGPVRLGCPAPRPVARSPGPG</sequence>
<dbReference type="KEGG" id="ssao:94299203"/>
<name>A0A9P8RXN5_9EUKA</name>
<dbReference type="AlphaFoldDB" id="A0A9P8RXN5"/>
<accession>A0A9P8RXN5</accession>
<dbReference type="RefSeq" id="XP_067763835.1">
    <property type="nucleotide sequence ID" value="XM_067909014.1"/>
</dbReference>
<dbReference type="EMBL" id="AUWU02000005">
    <property type="protein sequence ID" value="KAH0573062.1"/>
    <property type="molecule type" value="Genomic_DNA"/>
</dbReference>
<organism evidence="1 2">
    <name type="scientific">Spironucleus salmonicida</name>
    <dbReference type="NCBI Taxonomy" id="348837"/>
    <lineage>
        <taxon>Eukaryota</taxon>
        <taxon>Metamonada</taxon>
        <taxon>Diplomonadida</taxon>
        <taxon>Hexamitidae</taxon>
        <taxon>Hexamitinae</taxon>
        <taxon>Spironucleus</taxon>
    </lineage>
</organism>
<gene>
    <name evidence="1" type="ORF">SS50377_25180</name>
</gene>
<comment type="caution">
    <text evidence="1">The sequence shown here is derived from an EMBL/GenBank/DDBJ whole genome shotgun (WGS) entry which is preliminary data.</text>
</comment>
<reference evidence="1 2" key="1">
    <citation type="journal article" date="2014" name="PLoS Genet.">
        <title>The Genome of Spironucleus salmonicida Highlights a Fish Pathogen Adapted to Fluctuating Environments.</title>
        <authorList>
            <person name="Xu F."/>
            <person name="Jerlstrom-Hultqvist J."/>
            <person name="Einarsson E."/>
            <person name="Astvaldsson A."/>
            <person name="Svard S.G."/>
            <person name="Andersson J.O."/>
        </authorList>
    </citation>
    <scope>NUCLEOTIDE SEQUENCE [LARGE SCALE GENOMIC DNA]</scope>
    <source>
        <strain evidence="1 2">ATCC 50377</strain>
    </source>
</reference>
<protein>
    <submittedName>
        <fullName evidence="1">Uncharacterized protein</fullName>
    </submittedName>
</protein>